<reference evidence="2" key="1">
    <citation type="journal article" date="2014" name="Int. J. Syst. Evol. Microbiol.">
        <title>Complete genome sequence of Corynebacterium casei LMG S-19264T (=DSM 44701T), isolated from a smear-ripened cheese.</title>
        <authorList>
            <consortium name="US DOE Joint Genome Institute (JGI-PGF)"/>
            <person name="Walter F."/>
            <person name="Albersmeier A."/>
            <person name="Kalinowski J."/>
            <person name="Ruckert C."/>
        </authorList>
    </citation>
    <scope>NUCLEOTIDE SEQUENCE</scope>
    <source>
        <strain evidence="2">JCM 11219</strain>
    </source>
</reference>
<evidence type="ECO:0000313" key="2">
    <source>
        <dbReference type="EMBL" id="GGI70223.1"/>
    </source>
</evidence>
<keyword evidence="1" id="KW-0472">Membrane</keyword>
<feature type="transmembrane region" description="Helical" evidence="1">
    <location>
        <begin position="53"/>
        <end position="79"/>
    </location>
</feature>
<reference evidence="2" key="2">
    <citation type="submission" date="2020-09" db="EMBL/GenBank/DDBJ databases">
        <authorList>
            <person name="Sun Q."/>
            <person name="Ohkuma M."/>
        </authorList>
    </citation>
    <scope>NUCLEOTIDE SEQUENCE</scope>
    <source>
        <strain evidence="2">JCM 11219</strain>
    </source>
</reference>
<protein>
    <submittedName>
        <fullName evidence="2">Uncharacterized protein</fullName>
    </submittedName>
</protein>
<accession>A0A830ECV9</accession>
<keyword evidence="1" id="KW-0812">Transmembrane</keyword>
<feature type="transmembrane region" description="Helical" evidence="1">
    <location>
        <begin position="12"/>
        <end position="33"/>
    </location>
</feature>
<gene>
    <name evidence="2" type="ORF">GCM10007112_04000</name>
</gene>
<proteinExistence type="predicted"/>
<sequence>MLGSEPMGFTKHLLAGVFGALLFLALYLLVVWFQFRLIGSSTFMRSLGPYSPLVVHIGHVGLDLVPVIIDAVVLAMLTLTSLGSLSELVRALELTVVVSVIIASTTSLAYLLIIHGLSGLSIYEFSSLTIFTALMTDVIAVMAICMLIKAKECLRPRALALITYANALIIDYLIDSLNSTVIAAMKGLEPVIGALGPVDGLVIDPLLIMAMAYLTLRLTRNKS</sequence>
<feature type="transmembrane region" description="Helical" evidence="1">
    <location>
        <begin position="158"/>
        <end position="174"/>
    </location>
</feature>
<comment type="caution">
    <text evidence="2">The sequence shown here is derived from an EMBL/GenBank/DDBJ whole genome shotgun (WGS) entry which is preliminary data.</text>
</comment>
<feature type="transmembrane region" description="Helical" evidence="1">
    <location>
        <begin position="194"/>
        <end position="216"/>
    </location>
</feature>
<organism evidence="2 3">
    <name type="scientific">Vulcanisaeta souniana JCM 11219</name>
    <dbReference type="NCBI Taxonomy" id="1293586"/>
    <lineage>
        <taxon>Archaea</taxon>
        <taxon>Thermoproteota</taxon>
        <taxon>Thermoprotei</taxon>
        <taxon>Thermoproteales</taxon>
        <taxon>Thermoproteaceae</taxon>
        <taxon>Vulcanisaeta</taxon>
    </lineage>
</organism>
<feature type="transmembrane region" description="Helical" evidence="1">
    <location>
        <begin position="125"/>
        <end position="146"/>
    </location>
</feature>
<evidence type="ECO:0000256" key="1">
    <source>
        <dbReference type="SAM" id="Phobius"/>
    </source>
</evidence>
<dbReference type="AlphaFoldDB" id="A0A830ECV9"/>
<name>A0A830ECV9_9CREN</name>
<keyword evidence="1" id="KW-1133">Transmembrane helix</keyword>
<feature type="transmembrane region" description="Helical" evidence="1">
    <location>
        <begin position="91"/>
        <end position="113"/>
    </location>
</feature>
<dbReference type="Proteomes" id="UP000657075">
    <property type="component" value="Unassembled WGS sequence"/>
</dbReference>
<evidence type="ECO:0000313" key="3">
    <source>
        <dbReference type="Proteomes" id="UP000657075"/>
    </source>
</evidence>
<dbReference type="EMBL" id="BMNM01000001">
    <property type="protein sequence ID" value="GGI70223.1"/>
    <property type="molecule type" value="Genomic_DNA"/>
</dbReference>